<evidence type="ECO:0000313" key="3">
    <source>
        <dbReference type="EMBL" id="KAL3512428.1"/>
    </source>
</evidence>
<organism evidence="3 4">
    <name type="scientific">Cinchona calisaya</name>
    <dbReference type="NCBI Taxonomy" id="153742"/>
    <lineage>
        <taxon>Eukaryota</taxon>
        <taxon>Viridiplantae</taxon>
        <taxon>Streptophyta</taxon>
        <taxon>Embryophyta</taxon>
        <taxon>Tracheophyta</taxon>
        <taxon>Spermatophyta</taxon>
        <taxon>Magnoliopsida</taxon>
        <taxon>eudicotyledons</taxon>
        <taxon>Gunneridae</taxon>
        <taxon>Pentapetalae</taxon>
        <taxon>asterids</taxon>
        <taxon>lamiids</taxon>
        <taxon>Gentianales</taxon>
        <taxon>Rubiaceae</taxon>
        <taxon>Cinchonoideae</taxon>
        <taxon>Cinchoneae</taxon>
        <taxon>Cinchona</taxon>
    </lineage>
</organism>
<keyword evidence="4" id="KW-1185">Reference proteome</keyword>
<feature type="compositionally biased region" description="Polar residues" evidence="1">
    <location>
        <begin position="202"/>
        <end position="211"/>
    </location>
</feature>
<accession>A0ABD2YYS4</accession>
<evidence type="ECO:0000256" key="2">
    <source>
        <dbReference type="SAM" id="Phobius"/>
    </source>
</evidence>
<protein>
    <recommendedName>
        <fullName evidence="5">DUF4408 domain-containing protein</fullName>
    </recommendedName>
</protein>
<feature type="region of interest" description="Disordered" evidence="1">
    <location>
        <begin position="191"/>
        <end position="213"/>
    </location>
</feature>
<dbReference type="PANTHER" id="PTHR33098">
    <property type="entry name" value="COTTON FIBER (DUF761)"/>
    <property type="match status" value="1"/>
</dbReference>
<reference evidence="3 4" key="1">
    <citation type="submission" date="2024-11" db="EMBL/GenBank/DDBJ databases">
        <title>A near-complete genome assembly of Cinchona calisaya.</title>
        <authorList>
            <person name="Lian D.C."/>
            <person name="Zhao X.W."/>
            <person name="Wei L."/>
        </authorList>
    </citation>
    <scope>NUCLEOTIDE SEQUENCE [LARGE SCALE GENOMIC DNA]</scope>
    <source>
        <tissue evidence="3">Nenye</tissue>
    </source>
</reference>
<evidence type="ECO:0000256" key="1">
    <source>
        <dbReference type="SAM" id="MobiDB-lite"/>
    </source>
</evidence>
<dbReference type="AlphaFoldDB" id="A0ABD2YYS4"/>
<dbReference type="PANTHER" id="PTHR33098:SF75">
    <property type="entry name" value="DUF4408 DOMAIN PROTEIN"/>
    <property type="match status" value="1"/>
</dbReference>
<keyword evidence="2" id="KW-0812">Transmembrane</keyword>
<name>A0ABD2YYS4_9GENT</name>
<feature type="region of interest" description="Disordered" evidence="1">
    <location>
        <begin position="301"/>
        <end position="341"/>
    </location>
</feature>
<feature type="compositionally biased region" description="Polar residues" evidence="1">
    <location>
        <begin position="119"/>
        <end position="130"/>
    </location>
</feature>
<dbReference type="Pfam" id="PF05553">
    <property type="entry name" value="DUF761"/>
    <property type="match status" value="1"/>
</dbReference>
<evidence type="ECO:0008006" key="5">
    <source>
        <dbReference type="Google" id="ProtNLM"/>
    </source>
</evidence>
<dbReference type="EMBL" id="JBJUIK010000011">
    <property type="protein sequence ID" value="KAL3512428.1"/>
    <property type="molecule type" value="Genomic_DNA"/>
</dbReference>
<gene>
    <name evidence="3" type="ORF">ACH5RR_025145</name>
</gene>
<keyword evidence="2" id="KW-1133">Transmembrane helix</keyword>
<feature type="transmembrane region" description="Helical" evidence="2">
    <location>
        <begin position="18"/>
        <end position="39"/>
    </location>
</feature>
<dbReference type="Proteomes" id="UP001630127">
    <property type="component" value="Unassembled WGS sequence"/>
</dbReference>
<comment type="caution">
    <text evidence="3">The sequence shown here is derived from an EMBL/GenBank/DDBJ whole genome shotgun (WGS) entry which is preliminary data.</text>
</comment>
<proteinExistence type="predicted"/>
<feature type="transmembrane region" description="Helical" evidence="2">
    <location>
        <begin position="59"/>
        <end position="84"/>
    </location>
</feature>
<sequence>MAALLVESLTHKRSSFQIAIRAIELLLLSTGLVSSFLMLKEAVSPYNSYDFMLSNLRKSLYYFKSWLSSPLFTIITTNFIVILIRVSSLLHHQRMDNENCDIEDGCDIEDYGYFHSDLSPSSSPTPMQNSHQKKLQMEPKPKDIVVVTETTKNHHDIKATNDHVEEVDESNHIHEFFSDFSGLTEATEFKKAPTTKGGSKIKSATANNQQDTAEDTNGLKQELFQAVFSDFSELTEAKEIKKACSIDPSSQVVTIQKNTRKIGQKIKNEKQNQLQQMIRKKQDEVRDEKEDDTMEATWRAITEKGAKPQQKQLKKSDTWPQPQPLDANQGKNNELEENMSSSSEAAWKDFRKSMTFNDTISIRCRGGLTRDPSMNLEEFNQRVEAFIKKFNQEMRLQRQESEQRYFDMIGRGL</sequence>
<feature type="region of interest" description="Disordered" evidence="1">
    <location>
        <begin position="119"/>
        <end position="138"/>
    </location>
</feature>
<keyword evidence="2" id="KW-0472">Membrane</keyword>
<dbReference type="InterPro" id="IPR008480">
    <property type="entry name" value="DUF761_pln"/>
</dbReference>
<evidence type="ECO:0000313" key="4">
    <source>
        <dbReference type="Proteomes" id="UP001630127"/>
    </source>
</evidence>